<name>H2YWA1_CIOSA</name>
<dbReference type="HOGENOM" id="CLU_2637354_0_0_1"/>
<accession>H2YWA1</accession>
<dbReference type="AlphaFoldDB" id="H2YWA1"/>
<dbReference type="InParanoid" id="H2YWA1"/>
<dbReference type="Proteomes" id="UP000007875">
    <property type="component" value="Unassembled WGS sequence"/>
</dbReference>
<dbReference type="Ensembl" id="ENSCSAVT00000009730.1">
    <property type="protein sequence ID" value="ENSCSAVP00000009612.1"/>
    <property type="gene ID" value="ENSCSAVG00000005642.1"/>
</dbReference>
<keyword evidence="2" id="KW-1185">Reference proteome</keyword>
<evidence type="ECO:0000313" key="2">
    <source>
        <dbReference type="Proteomes" id="UP000007875"/>
    </source>
</evidence>
<reference evidence="1" key="2">
    <citation type="submission" date="2025-08" db="UniProtKB">
        <authorList>
            <consortium name="Ensembl"/>
        </authorList>
    </citation>
    <scope>IDENTIFICATION</scope>
</reference>
<reference evidence="1" key="3">
    <citation type="submission" date="2025-09" db="UniProtKB">
        <authorList>
            <consortium name="Ensembl"/>
        </authorList>
    </citation>
    <scope>IDENTIFICATION</scope>
</reference>
<protein>
    <submittedName>
        <fullName evidence="1">Uncharacterized protein</fullName>
    </submittedName>
</protein>
<sequence length="77" mass="8991">MAQNVQITKYALTFRSYHCNMFVSKQFFTHTMSRFLLQILQSVFATSETLNIYTKCELTHCLSNAYTHVCITTSLNR</sequence>
<proteinExistence type="predicted"/>
<organism evidence="1 2">
    <name type="scientific">Ciona savignyi</name>
    <name type="common">Pacific transparent sea squirt</name>
    <dbReference type="NCBI Taxonomy" id="51511"/>
    <lineage>
        <taxon>Eukaryota</taxon>
        <taxon>Metazoa</taxon>
        <taxon>Chordata</taxon>
        <taxon>Tunicata</taxon>
        <taxon>Ascidiacea</taxon>
        <taxon>Phlebobranchia</taxon>
        <taxon>Cionidae</taxon>
        <taxon>Ciona</taxon>
    </lineage>
</organism>
<reference evidence="2" key="1">
    <citation type="submission" date="2003-08" db="EMBL/GenBank/DDBJ databases">
        <authorList>
            <person name="Birren B."/>
            <person name="Nusbaum C."/>
            <person name="Abebe A."/>
            <person name="Abouelleil A."/>
            <person name="Adekoya E."/>
            <person name="Ait-zahra M."/>
            <person name="Allen N."/>
            <person name="Allen T."/>
            <person name="An P."/>
            <person name="Anderson M."/>
            <person name="Anderson S."/>
            <person name="Arachchi H."/>
            <person name="Armbruster J."/>
            <person name="Bachantsang P."/>
            <person name="Baldwin J."/>
            <person name="Barry A."/>
            <person name="Bayul T."/>
            <person name="Blitshsteyn B."/>
            <person name="Bloom T."/>
            <person name="Blye J."/>
            <person name="Boguslavskiy L."/>
            <person name="Borowsky M."/>
            <person name="Boukhgalter B."/>
            <person name="Brunache A."/>
            <person name="Butler J."/>
            <person name="Calixte N."/>
            <person name="Calvo S."/>
            <person name="Camarata J."/>
            <person name="Campo K."/>
            <person name="Chang J."/>
            <person name="Cheshatsang Y."/>
            <person name="Citroen M."/>
            <person name="Collymore A."/>
            <person name="Considine T."/>
            <person name="Cook A."/>
            <person name="Cooke P."/>
            <person name="Corum B."/>
            <person name="Cuomo C."/>
            <person name="David R."/>
            <person name="Dawoe T."/>
            <person name="Degray S."/>
            <person name="Dodge S."/>
            <person name="Dooley K."/>
            <person name="Dorje P."/>
            <person name="Dorjee K."/>
            <person name="Dorris L."/>
            <person name="Duffey N."/>
            <person name="Dupes A."/>
            <person name="Elkins T."/>
            <person name="Engels R."/>
            <person name="Erickson J."/>
            <person name="Farina A."/>
            <person name="Faro S."/>
            <person name="Ferreira P."/>
            <person name="Fischer H."/>
            <person name="Fitzgerald M."/>
            <person name="Foley K."/>
            <person name="Gage D."/>
            <person name="Galagan J."/>
            <person name="Gearin G."/>
            <person name="Gnerre S."/>
            <person name="Gnirke A."/>
            <person name="Goyette A."/>
            <person name="Graham J."/>
            <person name="Grandbois E."/>
            <person name="Gyaltsen K."/>
            <person name="Hafez N."/>
            <person name="Hagopian D."/>
            <person name="Hagos B."/>
            <person name="Hall J."/>
            <person name="Hatcher B."/>
            <person name="Heller A."/>
            <person name="Higgins H."/>
            <person name="Honan T."/>
            <person name="Horn A."/>
            <person name="Houde N."/>
            <person name="Hughes L."/>
            <person name="Hulme W."/>
            <person name="Husby E."/>
            <person name="Iliev I."/>
            <person name="Jaffe D."/>
            <person name="Jones C."/>
            <person name="Kamal M."/>
            <person name="Kamat A."/>
            <person name="Kamvysselis M."/>
            <person name="Karlsson E."/>
            <person name="Kells C."/>
            <person name="Kieu A."/>
            <person name="Kisner P."/>
            <person name="Kodira C."/>
            <person name="Kulbokas E."/>
            <person name="Labutti K."/>
            <person name="Lama D."/>
            <person name="Landers T."/>
            <person name="Leger J."/>
            <person name="Levine S."/>
            <person name="Lewis D."/>
            <person name="Lewis T."/>
            <person name="Lindblad-toh K."/>
            <person name="Liu X."/>
            <person name="Lokyitsang T."/>
            <person name="Lokyitsang Y."/>
            <person name="Lucien O."/>
            <person name="Lui A."/>
            <person name="Ma L.J."/>
            <person name="Mabbitt R."/>
            <person name="Macdonald J."/>
            <person name="Maclean C."/>
            <person name="Major J."/>
            <person name="Manning J."/>
            <person name="Marabella R."/>
            <person name="Maru K."/>
            <person name="Matthews C."/>
            <person name="Mauceli E."/>
            <person name="Mccarthy M."/>
            <person name="Mcdonough S."/>
            <person name="Mcghee T."/>
            <person name="Meldrim J."/>
            <person name="Meneus L."/>
            <person name="Mesirov J."/>
            <person name="Mihalev A."/>
            <person name="Mihova T."/>
            <person name="Mikkelsen T."/>
            <person name="Mlenga V."/>
            <person name="Moru K."/>
            <person name="Mozes J."/>
            <person name="Mulrain L."/>
            <person name="Munson G."/>
            <person name="Naylor J."/>
            <person name="Newes C."/>
            <person name="Nguyen C."/>
            <person name="Nguyen N."/>
            <person name="Nguyen T."/>
            <person name="Nicol R."/>
            <person name="Nielsen C."/>
            <person name="Nizzari M."/>
            <person name="Norbu C."/>
            <person name="Norbu N."/>
            <person name="O'donnell P."/>
            <person name="Okoawo O."/>
            <person name="O'leary S."/>
            <person name="Omotosho B."/>
            <person name="O'neill K."/>
            <person name="Osman S."/>
            <person name="Parker S."/>
            <person name="Perrin D."/>
            <person name="Phunkhang P."/>
            <person name="Piqani B."/>
            <person name="Purcell S."/>
            <person name="Rachupka T."/>
            <person name="Ramasamy U."/>
            <person name="Rameau R."/>
            <person name="Ray V."/>
            <person name="Raymond C."/>
            <person name="Retta R."/>
            <person name="Richardson S."/>
            <person name="Rise C."/>
            <person name="Rodriguez J."/>
            <person name="Rogers J."/>
            <person name="Rogov P."/>
            <person name="Rutman M."/>
            <person name="Schupbach R."/>
            <person name="Seaman C."/>
            <person name="Settipalli S."/>
            <person name="Sharpe T."/>
            <person name="Sheridan J."/>
            <person name="Sherpa N."/>
            <person name="Shi J."/>
            <person name="Smirnov S."/>
            <person name="Smith C."/>
            <person name="Sougnez C."/>
            <person name="Spencer B."/>
            <person name="Stalker J."/>
            <person name="Stange-thomann N."/>
            <person name="Stavropoulos S."/>
            <person name="Stetson K."/>
            <person name="Stone C."/>
            <person name="Stone S."/>
            <person name="Stubbs M."/>
            <person name="Talamas J."/>
            <person name="Tchuinga P."/>
            <person name="Tenzing P."/>
            <person name="Tesfaye S."/>
            <person name="Theodore J."/>
            <person name="Thoulutsang Y."/>
            <person name="Topham K."/>
            <person name="Towey S."/>
            <person name="Tsamla T."/>
            <person name="Tsomo N."/>
            <person name="Vallee D."/>
            <person name="Vassiliev H."/>
            <person name="Venkataraman V."/>
            <person name="Vinson J."/>
            <person name="Vo A."/>
            <person name="Wade C."/>
            <person name="Wang S."/>
            <person name="Wangchuk T."/>
            <person name="Wangdi T."/>
            <person name="Whittaker C."/>
            <person name="Wilkinson J."/>
            <person name="Wu Y."/>
            <person name="Wyman D."/>
            <person name="Yadav S."/>
            <person name="Yang S."/>
            <person name="Yang X."/>
            <person name="Yeager S."/>
            <person name="Yee E."/>
            <person name="Young G."/>
            <person name="Zainoun J."/>
            <person name="Zembeck L."/>
            <person name="Zimmer A."/>
            <person name="Zody M."/>
            <person name="Lander E."/>
        </authorList>
    </citation>
    <scope>NUCLEOTIDE SEQUENCE [LARGE SCALE GENOMIC DNA]</scope>
</reference>
<evidence type="ECO:0000313" key="1">
    <source>
        <dbReference type="Ensembl" id="ENSCSAVP00000009612.1"/>
    </source>
</evidence>